<dbReference type="EMBL" id="SACT01000046">
    <property type="protein sequence ID" value="RVT46187.1"/>
    <property type="molecule type" value="Genomic_DNA"/>
</dbReference>
<dbReference type="RefSeq" id="WP_158289098.1">
    <property type="nucleotide sequence ID" value="NZ_SACT01000046.1"/>
</dbReference>
<protein>
    <submittedName>
        <fullName evidence="3">Transposase</fullName>
    </submittedName>
</protein>
<evidence type="ECO:0000313" key="3">
    <source>
        <dbReference type="EMBL" id="RVT46187.1"/>
    </source>
</evidence>
<gene>
    <name evidence="3" type="ORF">ENE75_24685</name>
</gene>
<feature type="domain" description="Transposase IS66 C-terminal" evidence="2">
    <location>
        <begin position="102"/>
        <end position="139"/>
    </location>
</feature>
<comment type="caution">
    <text evidence="3">The sequence shown here is derived from an EMBL/GenBank/DDBJ whole genome shotgun (WGS) entry which is preliminary data.</text>
</comment>
<name>A0A3S2WMS7_9BURK</name>
<dbReference type="InterPro" id="IPR039552">
    <property type="entry name" value="IS66_C"/>
</dbReference>
<dbReference type="InterPro" id="IPR052344">
    <property type="entry name" value="Transposase-related"/>
</dbReference>
<dbReference type="Pfam" id="PF03050">
    <property type="entry name" value="DDE_Tnp_IS66"/>
    <property type="match status" value="1"/>
</dbReference>
<feature type="domain" description="Transposase IS66 central" evidence="1">
    <location>
        <begin position="6"/>
        <end position="95"/>
    </location>
</feature>
<feature type="non-terminal residue" evidence="3">
    <location>
        <position position="1"/>
    </location>
</feature>
<dbReference type="OrthoDB" id="9794514at2"/>
<sequence length="147" mass="16691">VAKAHSQARLEARRRRSRPVADALHQWMGQQRQKIPDGSATARAIDYSLKRWVALTRYLDDGNLPIDNNWVENRIRPIALGRQNWLFAGSLRAGKRAAAVMSLIHSAKLNGHDPYAYIRDVLERLPTQPASRIGELLPHRWQAIDSA</sequence>
<evidence type="ECO:0000259" key="2">
    <source>
        <dbReference type="Pfam" id="PF13817"/>
    </source>
</evidence>
<evidence type="ECO:0000259" key="1">
    <source>
        <dbReference type="Pfam" id="PF03050"/>
    </source>
</evidence>
<dbReference type="Proteomes" id="UP000288178">
    <property type="component" value="Unassembled WGS sequence"/>
</dbReference>
<proteinExistence type="predicted"/>
<dbReference type="PANTHER" id="PTHR33678">
    <property type="entry name" value="BLL1576 PROTEIN"/>
    <property type="match status" value="1"/>
</dbReference>
<dbReference type="InterPro" id="IPR004291">
    <property type="entry name" value="Transposase_IS66_central"/>
</dbReference>
<keyword evidence="4" id="KW-1185">Reference proteome</keyword>
<dbReference type="AlphaFoldDB" id="A0A3S2WMS7"/>
<dbReference type="PANTHER" id="PTHR33678:SF1">
    <property type="entry name" value="BLL1576 PROTEIN"/>
    <property type="match status" value="1"/>
</dbReference>
<evidence type="ECO:0000313" key="4">
    <source>
        <dbReference type="Proteomes" id="UP000288178"/>
    </source>
</evidence>
<reference evidence="3 4" key="1">
    <citation type="submission" date="2019-01" db="EMBL/GenBank/DDBJ databases">
        <authorList>
            <person name="Chen W.-M."/>
        </authorList>
    </citation>
    <scope>NUCLEOTIDE SEQUENCE [LARGE SCALE GENOMIC DNA]</scope>
    <source>
        <strain evidence="3 4">ICH-3</strain>
    </source>
</reference>
<dbReference type="Pfam" id="PF13817">
    <property type="entry name" value="DDE_Tnp_IS66_C"/>
    <property type="match status" value="1"/>
</dbReference>
<organism evidence="3 4">
    <name type="scientific">Rubrivivax albus</name>
    <dbReference type="NCBI Taxonomy" id="2499835"/>
    <lineage>
        <taxon>Bacteria</taxon>
        <taxon>Pseudomonadati</taxon>
        <taxon>Pseudomonadota</taxon>
        <taxon>Betaproteobacteria</taxon>
        <taxon>Burkholderiales</taxon>
        <taxon>Sphaerotilaceae</taxon>
        <taxon>Rubrivivax</taxon>
    </lineage>
</organism>
<accession>A0A3S2WMS7</accession>